<dbReference type="EMBL" id="FTNL01000033">
    <property type="protein sequence ID" value="SIR87084.1"/>
    <property type="molecule type" value="Genomic_DNA"/>
</dbReference>
<gene>
    <name evidence="2" type="ORF">NCTC11401_01973</name>
    <name evidence="1" type="ORF">SAMN05421777_1335</name>
</gene>
<evidence type="ECO:0000313" key="4">
    <source>
        <dbReference type="Proteomes" id="UP000254374"/>
    </source>
</evidence>
<evidence type="ECO:0000313" key="1">
    <source>
        <dbReference type="EMBL" id="SIR87084.1"/>
    </source>
</evidence>
<dbReference type="AlphaFoldDB" id="A0A377GKP8"/>
<name>A0A377GKP8_9GAMM</name>
<keyword evidence="3" id="KW-1185">Reference proteome</keyword>
<dbReference type="EMBL" id="UGGV01000001">
    <property type="protein sequence ID" value="STO25143.1"/>
    <property type="molecule type" value="Genomic_DNA"/>
</dbReference>
<reference evidence="1 3" key="1">
    <citation type="submission" date="2017-01" db="EMBL/GenBank/DDBJ databases">
        <authorList>
            <person name="Varghese N."/>
            <person name="Submissions S."/>
        </authorList>
    </citation>
    <scope>NUCLEOTIDE SEQUENCE [LARGE SCALE GENOMIC DNA]</scope>
    <source>
        <strain evidence="1 3">ATCC 33342</strain>
    </source>
</reference>
<evidence type="ECO:0000313" key="3">
    <source>
        <dbReference type="Proteomes" id="UP000186808"/>
    </source>
</evidence>
<accession>A0A377GKP8</accession>
<organism evidence="2 4">
    <name type="scientific">Fluoribacter gormanii</name>
    <dbReference type="NCBI Taxonomy" id="464"/>
    <lineage>
        <taxon>Bacteria</taxon>
        <taxon>Pseudomonadati</taxon>
        <taxon>Pseudomonadota</taxon>
        <taxon>Gammaproteobacteria</taxon>
        <taxon>Legionellales</taxon>
        <taxon>Legionellaceae</taxon>
        <taxon>Fluoribacter</taxon>
    </lineage>
</organism>
<dbReference type="Proteomes" id="UP000186808">
    <property type="component" value="Unassembled WGS sequence"/>
</dbReference>
<sequence>MPPKFLILKVKGKEKLFYNKDQEKNYKSRKILCLVKNVI</sequence>
<protein>
    <submittedName>
        <fullName evidence="2">Uncharacterized protein</fullName>
    </submittedName>
</protein>
<evidence type="ECO:0000313" key="2">
    <source>
        <dbReference type="EMBL" id="STO25143.1"/>
    </source>
</evidence>
<dbReference type="Proteomes" id="UP000254374">
    <property type="component" value="Unassembled WGS sequence"/>
</dbReference>
<reference evidence="2 4" key="2">
    <citation type="submission" date="2018-06" db="EMBL/GenBank/DDBJ databases">
        <authorList>
            <consortium name="Pathogen Informatics"/>
            <person name="Doyle S."/>
        </authorList>
    </citation>
    <scope>NUCLEOTIDE SEQUENCE [LARGE SCALE GENOMIC DNA]</scope>
    <source>
        <strain evidence="2 4">NCTC11401</strain>
    </source>
</reference>
<proteinExistence type="predicted"/>